<gene>
    <name evidence="2" type="ORF">ACFQ2E_14335</name>
</gene>
<dbReference type="Proteomes" id="UP001597163">
    <property type="component" value="Unassembled WGS sequence"/>
</dbReference>
<evidence type="ECO:0000313" key="2">
    <source>
        <dbReference type="EMBL" id="MFD1163606.1"/>
    </source>
</evidence>
<dbReference type="RefSeq" id="WP_311940841.1">
    <property type="nucleotide sequence ID" value="NZ_JAVSCK010000004.1"/>
</dbReference>
<organism evidence="2 3">
    <name type="scientific">Hwangdonia seohaensis</name>
    <dbReference type="NCBI Taxonomy" id="1240727"/>
    <lineage>
        <taxon>Bacteria</taxon>
        <taxon>Pseudomonadati</taxon>
        <taxon>Bacteroidota</taxon>
        <taxon>Flavobacteriia</taxon>
        <taxon>Flavobacteriales</taxon>
        <taxon>Flavobacteriaceae</taxon>
        <taxon>Hwangdonia</taxon>
    </lineage>
</organism>
<feature type="domain" description="HEPN AbiU2-like" evidence="1">
    <location>
        <begin position="22"/>
        <end position="155"/>
    </location>
</feature>
<sequence length="195" mass="23179">MNNNKEIIDKLFDVWFQGKHKLIEFEATFPDNKESEELKEDLLPDFCDTLIDFYWNYFFLIIARLLDPPTQGQHKNLTLFTLSDLLKKNNKSEWKNVLKKTDELKTKFLPVIKYRRKKLAHFDFDHTIGNADFGTSTHIDEITHFFDTMLELINLTYKPLGFDIRVPVIISRARFKGGTEFNRILSEYKKCYAQQ</sequence>
<accession>A0ABW3REZ0</accession>
<dbReference type="InterPro" id="IPR040704">
    <property type="entry name" value="HEPN_AbiU2"/>
</dbReference>
<protein>
    <recommendedName>
        <fullName evidence="1">HEPN AbiU2-like domain-containing protein</fullName>
    </recommendedName>
</protein>
<reference evidence="3" key="1">
    <citation type="journal article" date="2019" name="Int. J. Syst. Evol. Microbiol.">
        <title>The Global Catalogue of Microorganisms (GCM) 10K type strain sequencing project: providing services to taxonomists for standard genome sequencing and annotation.</title>
        <authorList>
            <consortium name="The Broad Institute Genomics Platform"/>
            <consortium name="The Broad Institute Genome Sequencing Center for Infectious Disease"/>
            <person name="Wu L."/>
            <person name="Ma J."/>
        </authorList>
    </citation>
    <scope>NUCLEOTIDE SEQUENCE [LARGE SCALE GENOMIC DNA]</scope>
    <source>
        <strain evidence="3">CCUG 63246</strain>
    </source>
</reference>
<keyword evidence="3" id="KW-1185">Reference proteome</keyword>
<comment type="caution">
    <text evidence="2">The sequence shown here is derived from an EMBL/GenBank/DDBJ whole genome shotgun (WGS) entry which is preliminary data.</text>
</comment>
<name>A0ABW3REZ0_9FLAO</name>
<dbReference type="Pfam" id="PF18734">
    <property type="entry name" value="HEPN_AbiU2"/>
    <property type="match status" value="1"/>
</dbReference>
<dbReference type="EMBL" id="JBHTLJ010000004">
    <property type="protein sequence ID" value="MFD1163606.1"/>
    <property type="molecule type" value="Genomic_DNA"/>
</dbReference>
<evidence type="ECO:0000259" key="1">
    <source>
        <dbReference type="Pfam" id="PF18734"/>
    </source>
</evidence>
<proteinExistence type="predicted"/>
<evidence type="ECO:0000313" key="3">
    <source>
        <dbReference type="Proteomes" id="UP001597163"/>
    </source>
</evidence>